<protein>
    <submittedName>
        <fullName evidence="1">Uncharacterized protein</fullName>
    </submittedName>
</protein>
<sequence>MPAFYPPLASTTSVPIPSASSPDSFVHLNFFLTFEDGEDSSGSWEIWTDLPQFDNQGNVITQPGEWRAATFTPYQDITQLSPNGVKQNGQSSTPTIHVQALSNYPTATPSPETLFLTAVVPAAINNSYSYTFRHNTEGGETHWLGGVGGNGFIKLEDGEVEVTNEPLTAGSWSHKPQSLEKLEWRGVGIDLINDKIPRISTLPSETATSPTIALLEATPALHLTPFSKISSSSSSIFPKPSVHNLAVVGSLSTPLTVPASATSPSTSNSTSANYGLAVNSPLHGAVAAALKASKIDQSRVRLGKVSGDDDVTALLVSAGDEKPVSNHLVLYAPYASRSRQVTINVPEALDRTPLAVISSSSSPVYLPGQGDRKVDIHLDAGAVAEVLRLSEFIEVRGAGSVDSIWISAPDATAYEIGEEELDLPKDKLAQAANLAPTRETPSHASSDTIQAIVVASDGENGLTEEDDEDDTTVVETAPTEEGWFFHFIGRFFVNIWHLLLSAFRSKAVPDTDAQDPTTDSDDDTERFETQTPADADEKTPLLDTLSRATSSTAYSPLISPSSEASSKTITKPSENLTTLSKLISANDDNTDVNLPVTNTVKIRSYAQLTFNHPSPFQLYLPPGTKGAQDKLRFALKTKEASKWDDVVPKFIEKEEKCVELLVEGGEGQGKEWQVQIEHV</sequence>
<reference evidence="1" key="2">
    <citation type="submission" date="2024-01" db="EMBL/GenBank/DDBJ databases">
        <title>Comparative genomics of Cryptococcus and Kwoniella reveals pathogenesis evolution and contrasting modes of karyotype evolution via chromosome fusion or intercentromeric recombination.</title>
        <authorList>
            <person name="Coelho M.A."/>
            <person name="David-Palma M."/>
            <person name="Shea T."/>
            <person name="Bowers K."/>
            <person name="McGinley-Smith S."/>
            <person name="Mohammad A.W."/>
            <person name="Gnirke A."/>
            <person name="Yurkov A.M."/>
            <person name="Nowrousian M."/>
            <person name="Sun S."/>
            <person name="Cuomo C.A."/>
            <person name="Heitman J."/>
        </authorList>
    </citation>
    <scope>NUCLEOTIDE SEQUENCE</scope>
    <source>
        <strain evidence="1">CBS 12478</strain>
    </source>
</reference>
<proteinExistence type="predicted"/>
<name>A0A5M6C3T3_9TREE</name>
<dbReference type="OrthoDB" id="3178019at2759"/>
<evidence type="ECO:0000313" key="2">
    <source>
        <dbReference type="Proteomes" id="UP000322225"/>
    </source>
</evidence>
<gene>
    <name evidence="1" type="ORF">CI109_105532</name>
</gene>
<keyword evidence="2" id="KW-1185">Reference proteome</keyword>
<dbReference type="EMBL" id="CP144060">
    <property type="protein sequence ID" value="WWD21051.1"/>
    <property type="molecule type" value="Genomic_DNA"/>
</dbReference>
<dbReference type="KEGG" id="ksn:43587553"/>
<dbReference type="RefSeq" id="XP_031862288.1">
    <property type="nucleotide sequence ID" value="XM_032003430.1"/>
</dbReference>
<dbReference type="Proteomes" id="UP000322225">
    <property type="component" value="Chromosome 10"/>
</dbReference>
<dbReference type="GeneID" id="43587553"/>
<evidence type="ECO:0000313" key="1">
    <source>
        <dbReference type="EMBL" id="WWD21051.1"/>
    </source>
</evidence>
<reference evidence="1" key="1">
    <citation type="submission" date="2017-08" db="EMBL/GenBank/DDBJ databases">
        <authorList>
            <person name="Cuomo C."/>
            <person name="Billmyre B."/>
            <person name="Heitman J."/>
        </authorList>
    </citation>
    <scope>NUCLEOTIDE SEQUENCE</scope>
    <source>
        <strain evidence="1">CBS 12478</strain>
    </source>
</reference>
<accession>A0A5M6C3T3</accession>
<dbReference type="AlphaFoldDB" id="A0A5M6C3T3"/>
<organism evidence="1 2">
    <name type="scientific">Kwoniella shandongensis</name>
    <dbReference type="NCBI Taxonomy" id="1734106"/>
    <lineage>
        <taxon>Eukaryota</taxon>
        <taxon>Fungi</taxon>
        <taxon>Dikarya</taxon>
        <taxon>Basidiomycota</taxon>
        <taxon>Agaricomycotina</taxon>
        <taxon>Tremellomycetes</taxon>
        <taxon>Tremellales</taxon>
        <taxon>Cryptococcaceae</taxon>
        <taxon>Kwoniella</taxon>
    </lineage>
</organism>